<sequence length="145" mass="16000">MNPPKVTDEDYVQFLIATSKVCSATVAERAQSDENQALAHDTFTHLLHRLEPDALMLWREAAPYVKRQRIIVRSSSTVVSSRIKSASRALNATTSVSRYAPSCAWNGIATKPASVGWRQSSLSSAPAFGPTWLIHFITCPQLRNS</sequence>
<dbReference type="Proteomes" id="UP000035760">
    <property type="component" value="Unassembled WGS sequence"/>
</dbReference>
<accession>W6MAL9</accession>
<name>W6MAL9_9GAMM</name>
<evidence type="ECO:0000313" key="1">
    <source>
        <dbReference type="EMBL" id="CDI00808.1"/>
    </source>
</evidence>
<comment type="caution">
    <text evidence="1">The sequence shown here is derived from an EMBL/GenBank/DDBJ whole genome shotgun (WGS) entry which is preliminary data.</text>
</comment>
<evidence type="ECO:0000313" key="2">
    <source>
        <dbReference type="Proteomes" id="UP000035760"/>
    </source>
</evidence>
<proteinExistence type="predicted"/>
<dbReference type="AlphaFoldDB" id="W6MAL9"/>
<keyword evidence="2" id="KW-1185">Reference proteome</keyword>
<dbReference type="STRING" id="1400863.BN873_10064"/>
<protein>
    <submittedName>
        <fullName evidence="1">Uncharacterized protein</fullName>
    </submittedName>
</protein>
<reference evidence="1" key="2">
    <citation type="submission" date="2014-03" db="EMBL/GenBank/DDBJ databases">
        <title>Candidatus Competibacter-lineage genomes retrieved from metagenomes reveal functional metabolic diversity.</title>
        <authorList>
            <person name="McIlroy S.J."/>
            <person name="Albertsen M."/>
            <person name="Andresen E.K."/>
            <person name="Saunders A.M."/>
            <person name="Kristiansen R."/>
            <person name="Stokholm-Bjerregaard M."/>
            <person name="Nielsen K.L."/>
            <person name="Nielsen P.H."/>
        </authorList>
    </citation>
    <scope>NUCLEOTIDE SEQUENCE</scope>
    <source>
        <strain evidence="1">Run_A_D11</strain>
    </source>
</reference>
<reference evidence="1" key="1">
    <citation type="submission" date="2013-07" db="EMBL/GenBank/DDBJ databases">
        <authorList>
            <person name="McIlroy S."/>
        </authorList>
    </citation>
    <scope>NUCLEOTIDE SEQUENCE [LARGE SCALE GENOMIC DNA]</scope>
    <source>
        <strain evidence="1">Run_A_D11</strain>
    </source>
</reference>
<gene>
    <name evidence="1" type="ORF">BN873_10064</name>
</gene>
<dbReference type="EMBL" id="CBTJ020000001">
    <property type="protein sequence ID" value="CDI00808.1"/>
    <property type="molecule type" value="Genomic_DNA"/>
</dbReference>
<organism evidence="1 2">
    <name type="scientific">Candidatus Competibacter denitrificans Run_A_D11</name>
    <dbReference type="NCBI Taxonomy" id="1400863"/>
    <lineage>
        <taxon>Bacteria</taxon>
        <taxon>Pseudomonadati</taxon>
        <taxon>Pseudomonadota</taxon>
        <taxon>Gammaproteobacteria</taxon>
        <taxon>Candidatus Competibacteraceae</taxon>
        <taxon>Candidatus Competibacter</taxon>
    </lineage>
</organism>